<dbReference type="Pfam" id="PF01872">
    <property type="entry name" value="RibD_C"/>
    <property type="match status" value="1"/>
</dbReference>
<dbReference type="GO" id="GO:0008270">
    <property type="term" value="F:zinc ion binding"/>
    <property type="evidence" value="ECO:0007669"/>
    <property type="project" value="UniProtKB-UniRule"/>
</dbReference>
<dbReference type="GO" id="GO:0008703">
    <property type="term" value="F:5-amino-6-(5-phosphoribosylamino)uracil reductase activity"/>
    <property type="evidence" value="ECO:0007669"/>
    <property type="project" value="InterPro"/>
</dbReference>
<dbReference type="Proteomes" id="UP001139971">
    <property type="component" value="Unassembled WGS sequence"/>
</dbReference>
<dbReference type="SUPFAM" id="SSF142695">
    <property type="entry name" value="RibA-like"/>
    <property type="match status" value="1"/>
</dbReference>
<evidence type="ECO:0000256" key="3">
    <source>
        <dbReference type="ARBA" id="ARBA00022619"/>
    </source>
</evidence>
<dbReference type="InterPro" id="IPR011549">
    <property type="entry name" value="RibD_C"/>
</dbReference>
<dbReference type="SUPFAM" id="SSF53597">
    <property type="entry name" value="Dihydrofolate reductase-like"/>
    <property type="match status" value="1"/>
</dbReference>
<feature type="binding site" evidence="11">
    <location>
        <position position="65"/>
    </location>
    <ligand>
        <name>Zn(2+)</name>
        <dbReference type="ChEBI" id="CHEBI:29105"/>
        <note>catalytic</note>
    </ligand>
</feature>
<feature type="binding site" evidence="11">
    <location>
        <begin position="47"/>
        <end position="51"/>
    </location>
    <ligand>
        <name>GTP</name>
        <dbReference type="ChEBI" id="CHEBI:37565"/>
    </ligand>
</feature>
<dbReference type="GO" id="GO:0005829">
    <property type="term" value="C:cytosol"/>
    <property type="evidence" value="ECO:0007669"/>
    <property type="project" value="TreeGrafter"/>
</dbReference>
<evidence type="ECO:0000256" key="1">
    <source>
        <dbReference type="ARBA" id="ARBA00004853"/>
    </source>
</evidence>
<dbReference type="GO" id="GO:0050661">
    <property type="term" value="F:NADP binding"/>
    <property type="evidence" value="ECO:0007669"/>
    <property type="project" value="InterPro"/>
</dbReference>
<keyword evidence="6 11" id="KW-0378">Hydrolase</keyword>
<keyword evidence="5 11" id="KW-0547">Nucleotide-binding</keyword>
<keyword evidence="4 11" id="KW-0479">Metal-binding</keyword>
<feature type="binding site" evidence="11">
    <location>
        <position position="152"/>
    </location>
    <ligand>
        <name>GTP</name>
        <dbReference type="ChEBI" id="CHEBI:37565"/>
    </ligand>
</feature>
<evidence type="ECO:0000259" key="12">
    <source>
        <dbReference type="Pfam" id="PF00925"/>
    </source>
</evidence>
<feature type="active site" description="Nucleophile" evidence="11">
    <location>
        <position position="126"/>
    </location>
</feature>
<dbReference type="NCBIfam" id="NF001591">
    <property type="entry name" value="PRK00393.1"/>
    <property type="match status" value="1"/>
</dbReference>
<evidence type="ECO:0000256" key="6">
    <source>
        <dbReference type="ARBA" id="ARBA00022801"/>
    </source>
</evidence>
<dbReference type="AlphaFoldDB" id="A0A9X3YS13"/>
<dbReference type="Gene3D" id="3.40.50.10990">
    <property type="entry name" value="GTP cyclohydrolase II"/>
    <property type="match status" value="1"/>
</dbReference>
<dbReference type="HAMAP" id="MF_00179">
    <property type="entry name" value="RibA"/>
    <property type="match status" value="1"/>
</dbReference>
<feature type="active site" description="Proton acceptor" evidence="11">
    <location>
        <position position="124"/>
    </location>
</feature>
<comment type="similarity">
    <text evidence="11">Belongs to the GTP cyclohydrolase II family.</text>
</comment>
<dbReference type="GO" id="GO:0005525">
    <property type="term" value="F:GTP binding"/>
    <property type="evidence" value="ECO:0007669"/>
    <property type="project" value="UniProtKB-KW"/>
</dbReference>
<dbReference type="EMBL" id="JAOVZO020000023">
    <property type="protein sequence ID" value="MDC8015938.1"/>
    <property type="molecule type" value="Genomic_DNA"/>
</dbReference>
<dbReference type="CDD" id="cd00641">
    <property type="entry name" value="GTP_cyclohydro2"/>
    <property type="match status" value="1"/>
</dbReference>
<keyword evidence="3 11" id="KW-0686">Riboflavin biosynthesis</keyword>
<dbReference type="Pfam" id="PF00925">
    <property type="entry name" value="GTP_cyclohydro2"/>
    <property type="match status" value="1"/>
</dbReference>
<comment type="similarity">
    <text evidence="2">In the N-terminal section; belongs to the DHBP synthase family.</text>
</comment>
<evidence type="ECO:0000256" key="10">
    <source>
        <dbReference type="ARBA" id="ARBA00049295"/>
    </source>
</evidence>
<evidence type="ECO:0000256" key="5">
    <source>
        <dbReference type="ARBA" id="ARBA00022741"/>
    </source>
</evidence>
<comment type="caution">
    <text evidence="14">The sequence shown here is derived from an EMBL/GenBank/DDBJ whole genome shotgun (WGS) entry which is preliminary data.</text>
</comment>
<dbReference type="RefSeq" id="WP_263543570.1">
    <property type="nucleotide sequence ID" value="NZ_JAOVZO020000023.1"/>
</dbReference>
<feature type="binding site" evidence="11">
    <location>
        <position position="52"/>
    </location>
    <ligand>
        <name>Zn(2+)</name>
        <dbReference type="ChEBI" id="CHEBI:29105"/>
        <note>catalytic</note>
    </ligand>
</feature>
<dbReference type="InterPro" id="IPR032677">
    <property type="entry name" value="GTP_cyclohydro_II"/>
</dbReference>
<comment type="catalytic activity">
    <reaction evidence="10 11">
        <text>GTP + 4 H2O = 2,5-diamino-6-hydroxy-4-(5-phosphoribosylamino)-pyrimidine + formate + 2 phosphate + 3 H(+)</text>
        <dbReference type="Rhea" id="RHEA:23704"/>
        <dbReference type="ChEBI" id="CHEBI:15377"/>
        <dbReference type="ChEBI" id="CHEBI:15378"/>
        <dbReference type="ChEBI" id="CHEBI:15740"/>
        <dbReference type="ChEBI" id="CHEBI:37565"/>
        <dbReference type="ChEBI" id="CHEBI:43474"/>
        <dbReference type="ChEBI" id="CHEBI:58614"/>
        <dbReference type="EC" id="3.5.4.25"/>
    </reaction>
</comment>
<dbReference type="InterPro" id="IPR036144">
    <property type="entry name" value="RibA-like_sf"/>
</dbReference>
<dbReference type="FunFam" id="3.40.50.10990:FF:000001">
    <property type="entry name" value="Riboflavin biosynthesis protein RibBA"/>
    <property type="match status" value="1"/>
</dbReference>
<evidence type="ECO:0000259" key="13">
    <source>
        <dbReference type="Pfam" id="PF01872"/>
    </source>
</evidence>
<accession>A0A9X3YS13</accession>
<feature type="binding site" evidence="11">
    <location>
        <begin position="90"/>
        <end position="92"/>
    </location>
    <ligand>
        <name>GTP</name>
        <dbReference type="ChEBI" id="CHEBI:37565"/>
    </ligand>
</feature>
<evidence type="ECO:0000256" key="8">
    <source>
        <dbReference type="ARBA" id="ARBA00023134"/>
    </source>
</evidence>
<sequence length="458" mass="49435">MKIPTAAAARLPVDAGDFQMTVFDAYDGKEHVALTMGDVGGAPPLVRIHSECFTGDVLGSRRCDCGEQLTESLRRIAREGRGVLLYLRQEGRGIGLAEKLRAYNLQDRGFDTVDANLELGHAADARDYGVAARMLRELGVSAVKLMTNNPDKVSALTRLGIQVTARVPLVVPARPENRSYLHAKAKRMGHLFDAPDVVDAKPAVLTALRRAPAPPDPAAELFDLVGRVTARHDRPFVTLSYAQSLDGSSAAAGNRPLAISCGSSRRFTHRLRAAHDAILVGIGTVLADDPRLTVREVDGDDPQPIVVDSRLRFPLDAALLSHPTRKVWIATTPLANPARIRKLEALGAQVFVVPTDASERVDLAALFAVLHVRGLRNLMIEGGGRVLTHVVDQRLFDLLVLTVAPMMVGGTPAFAPHQCAKNRAHTRLERPNYLPVGDDIVIWGSPQAAPCDDGARDA</sequence>
<dbReference type="InterPro" id="IPR024072">
    <property type="entry name" value="DHFR-like_dom_sf"/>
</dbReference>
<dbReference type="GO" id="GO:0008686">
    <property type="term" value="F:3,4-dihydroxy-2-butanone-4-phosphate synthase activity"/>
    <property type="evidence" value="ECO:0007669"/>
    <property type="project" value="TreeGrafter"/>
</dbReference>
<dbReference type="GO" id="GO:0003935">
    <property type="term" value="F:GTP cyclohydrolase II activity"/>
    <property type="evidence" value="ECO:0007669"/>
    <property type="project" value="UniProtKB-UniRule"/>
</dbReference>
<feature type="binding site" evidence="11">
    <location>
        <position position="147"/>
    </location>
    <ligand>
        <name>GTP</name>
        <dbReference type="ChEBI" id="CHEBI:37565"/>
    </ligand>
</feature>
<dbReference type="InterPro" id="IPR000926">
    <property type="entry name" value="RibA"/>
</dbReference>
<dbReference type="PANTHER" id="PTHR21327:SF18">
    <property type="entry name" value="3,4-DIHYDROXY-2-BUTANONE 4-PHOSPHATE SYNTHASE"/>
    <property type="match status" value="1"/>
</dbReference>
<dbReference type="NCBIfam" id="TIGR00227">
    <property type="entry name" value="ribD_Cterm"/>
    <property type="match status" value="1"/>
</dbReference>
<dbReference type="InterPro" id="IPR002734">
    <property type="entry name" value="RibDG_C"/>
</dbReference>
<protein>
    <recommendedName>
        <fullName evidence="11">GTP cyclohydrolase-2</fullName>
        <ecNumber evidence="11">3.5.4.25</ecNumber>
    </recommendedName>
    <alternativeName>
        <fullName evidence="11">GTP cyclohydrolase II</fullName>
    </alternativeName>
</protein>
<evidence type="ECO:0000256" key="9">
    <source>
        <dbReference type="ARBA" id="ARBA00043932"/>
    </source>
</evidence>
<evidence type="ECO:0000256" key="4">
    <source>
        <dbReference type="ARBA" id="ARBA00022723"/>
    </source>
</evidence>
<name>A0A9X3YS13_9GAMM</name>
<evidence type="ECO:0000313" key="14">
    <source>
        <dbReference type="EMBL" id="MDC8015938.1"/>
    </source>
</evidence>
<keyword evidence="8 11" id="KW-0342">GTP-binding</keyword>
<comment type="pathway">
    <text evidence="1 11">Cofactor biosynthesis; riboflavin biosynthesis; 5-amino-6-(D-ribitylamino)uracil from GTP: step 1/4.</text>
</comment>
<evidence type="ECO:0000256" key="7">
    <source>
        <dbReference type="ARBA" id="ARBA00022833"/>
    </source>
</evidence>
<feature type="binding site" evidence="11">
    <location>
        <position position="112"/>
    </location>
    <ligand>
        <name>GTP</name>
        <dbReference type="ChEBI" id="CHEBI:37565"/>
    </ligand>
</feature>
<evidence type="ECO:0000256" key="2">
    <source>
        <dbReference type="ARBA" id="ARBA00005520"/>
    </source>
</evidence>
<proteinExistence type="inferred from homology"/>
<dbReference type="EC" id="3.5.4.25" evidence="11"/>
<organism evidence="14 15">
    <name type="scientific">Tahibacter soli</name>
    <dbReference type="NCBI Taxonomy" id="2983605"/>
    <lineage>
        <taxon>Bacteria</taxon>
        <taxon>Pseudomonadati</taxon>
        <taxon>Pseudomonadota</taxon>
        <taxon>Gammaproteobacteria</taxon>
        <taxon>Lysobacterales</taxon>
        <taxon>Rhodanobacteraceae</taxon>
        <taxon>Tahibacter</taxon>
    </lineage>
</organism>
<feature type="domain" description="GTP cyclohydrolase II" evidence="12">
    <location>
        <begin position="8"/>
        <end position="168"/>
    </location>
</feature>
<gene>
    <name evidence="11 14" type="primary">ribA</name>
    <name evidence="14" type="ORF">OD750_025725</name>
</gene>
<dbReference type="GO" id="GO:0009231">
    <property type="term" value="P:riboflavin biosynthetic process"/>
    <property type="evidence" value="ECO:0007669"/>
    <property type="project" value="UniProtKB-UniRule"/>
</dbReference>
<feature type="binding site" evidence="11">
    <location>
        <position position="68"/>
    </location>
    <ligand>
        <name>GTP</name>
        <dbReference type="ChEBI" id="CHEBI:37565"/>
    </ligand>
</feature>
<feature type="binding site" evidence="11">
    <location>
        <position position="63"/>
    </location>
    <ligand>
        <name>Zn(2+)</name>
        <dbReference type="ChEBI" id="CHEBI:29105"/>
        <note>catalytic</note>
    </ligand>
</feature>
<dbReference type="Gene3D" id="3.40.430.10">
    <property type="entry name" value="Dihydrofolate Reductase, subunit A"/>
    <property type="match status" value="1"/>
</dbReference>
<keyword evidence="7 11" id="KW-0862">Zinc</keyword>
<evidence type="ECO:0000313" key="15">
    <source>
        <dbReference type="Proteomes" id="UP001139971"/>
    </source>
</evidence>
<dbReference type="PANTHER" id="PTHR21327">
    <property type="entry name" value="GTP CYCLOHYDROLASE II-RELATED"/>
    <property type="match status" value="1"/>
</dbReference>
<comment type="cofactor">
    <cofactor evidence="11">
        <name>Zn(2+)</name>
        <dbReference type="ChEBI" id="CHEBI:29105"/>
    </cofactor>
    <text evidence="11">Binds 1 zinc ion per subunit.</text>
</comment>
<dbReference type="NCBIfam" id="TIGR00505">
    <property type="entry name" value="ribA"/>
    <property type="match status" value="1"/>
</dbReference>
<evidence type="ECO:0000256" key="11">
    <source>
        <dbReference type="HAMAP-Rule" id="MF_00179"/>
    </source>
</evidence>
<feature type="domain" description="Bacterial bifunctional deaminase-reductase C-terminal" evidence="13">
    <location>
        <begin position="235"/>
        <end position="440"/>
    </location>
</feature>
<keyword evidence="15" id="KW-1185">Reference proteome</keyword>
<reference evidence="14" key="1">
    <citation type="submission" date="2023-02" db="EMBL/GenBank/DDBJ databases">
        <title>Tahibacter soli sp. nov. isolated from soil.</title>
        <authorList>
            <person name="Baek J.H."/>
            <person name="Lee J.K."/>
            <person name="Choi D.G."/>
            <person name="Jeon C.O."/>
        </authorList>
    </citation>
    <scope>NUCLEOTIDE SEQUENCE</scope>
    <source>
        <strain evidence="14">BL</strain>
    </source>
</reference>
<comment type="function">
    <text evidence="9 11">Catalyzes the conversion of GTP to 2,5-diamino-6-ribosylamino-4(3H)-pyrimidinone 5'-phosphate (DARP), formate and pyrophosphate.</text>
</comment>